<sequence length="322" mass="37609">MNKKDYLESVIDSHKMSKEEDLLNKHRSKKTQIKEALEKKYSSNIYSPFNSGSYAKNTAINIKFDFDLVSPFKRNAFGSNGTLKDMYDDVYNFLYEEYKNEAEVRKQKVSIGLDFYEDKEGDRIKIDVVPGREFNQGQYDEDKNLNLYVYHKYGNINAGSERIKTNIVAQINNIKDRATAEKDSIRKIIRLLKVWKNTKYNYPTKSFFLELITIKAFDNVEITGDLWNKLKSVMEYIRDNVTNDGFTLKDPGNSANNLVDTLTDNEKQQLSDDMKNMLNRIEENEENIKIYFPENSKFKEENKNRYGTNNGMPMPPPNLNFG</sequence>
<dbReference type="Pfam" id="PF18144">
    <property type="entry name" value="SMODS"/>
    <property type="match status" value="1"/>
</dbReference>
<evidence type="ECO:0000313" key="1">
    <source>
        <dbReference type="EMBL" id="ATA94866.1"/>
    </source>
</evidence>
<dbReference type="EMBL" id="CP022389">
    <property type="protein sequence ID" value="ATA94866.1"/>
    <property type="molecule type" value="Genomic_DNA"/>
</dbReference>
<dbReference type="SUPFAM" id="SSF81301">
    <property type="entry name" value="Nucleotidyltransferase"/>
    <property type="match status" value="1"/>
</dbReference>
<organism evidence="1 2">
    <name type="scientific">Capnocytophaga canimorsus</name>
    <dbReference type="NCBI Taxonomy" id="28188"/>
    <lineage>
        <taxon>Bacteria</taxon>
        <taxon>Pseudomonadati</taxon>
        <taxon>Bacteroidota</taxon>
        <taxon>Flavobacteriia</taxon>
        <taxon>Flavobacteriales</taxon>
        <taxon>Flavobacteriaceae</taxon>
        <taxon>Capnocytophaga</taxon>
    </lineage>
</organism>
<gene>
    <name evidence="1" type="ORF">CGC54_04910</name>
</gene>
<proteinExistence type="predicted"/>
<dbReference type="RefSeq" id="WP_095920277.1">
    <property type="nucleotide sequence ID" value="NZ_BQMG01000029.1"/>
</dbReference>
<protein>
    <submittedName>
        <fullName evidence="1">Nucleotidyltransferase</fullName>
    </submittedName>
</protein>
<reference evidence="2" key="1">
    <citation type="submission" date="2017-06" db="EMBL/GenBank/DDBJ databases">
        <title>Capnocytophaga spp. assemblies.</title>
        <authorList>
            <person name="Gulvik C.A."/>
        </authorList>
    </citation>
    <scope>NUCLEOTIDE SEQUENCE [LARGE SCALE GENOMIC DNA]</scope>
    <source>
        <strain evidence="2">H3936</strain>
    </source>
</reference>
<accession>A0AAD0EB50</accession>
<name>A0AAD0EB50_9FLAO</name>
<dbReference type="Proteomes" id="UP000243753">
    <property type="component" value="Chromosome"/>
</dbReference>
<dbReference type="Gene3D" id="3.30.460.10">
    <property type="entry name" value="Beta Polymerase, domain 2"/>
    <property type="match status" value="1"/>
</dbReference>
<dbReference type="AlphaFoldDB" id="A0AAD0EB50"/>
<dbReference type="InterPro" id="IPR043519">
    <property type="entry name" value="NT_sf"/>
</dbReference>
<evidence type="ECO:0000313" key="2">
    <source>
        <dbReference type="Proteomes" id="UP000243753"/>
    </source>
</evidence>